<dbReference type="AlphaFoldDB" id="A0A392W5Z0"/>
<protein>
    <submittedName>
        <fullName evidence="2">Uncharacterized protein</fullName>
    </submittedName>
</protein>
<evidence type="ECO:0000256" key="1">
    <source>
        <dbReference type="SAM" id="MobiDB-lite"/>
    </source>
</evidence>
<evidence type="ECO:0000313" key="3">
    <source>
        <dbReference type="Proteomes" id="UP000265520"/>
    </source>
</evidence>
<reference evidence="2 3" key="1">
    <citation type="journal article" date="2018" name="Front. Plant Sci.">
        <title>Red Clover (Trifolium pratense) and Zigzag Clover (T. medium) - A Picture of Genomic Similarities and Differences.</title>
        <authorList>
            <person name="Dluhosova J."/>
            <person name="Istvanek J."/>
            <person name="Nedelnik J."/>
            <person name="Repkova J."/>
        </authorList>
    </citation>
    <scope>NUCLEOTIDE SEQUENCE [LARGE SCALE GENOMIC DNA]</scope>
    <source>
        <strain evidence="3">cv. 10/8</strain>
        <tissue evidence="2">Leaf</tissue>
    </source>
</reference>
<accession>A0A392W5Z0</accession>
<evidence type="ECO:0000313" key="2">
    <source>
        <dbReference type="EMBL" id="MCI95747.1"/>
    </source>
</evidence>
<name>A0A392W5Z0_9FABA</name>
<dbReference type="EMBL" id="LXQA011395661">
    <property type="protein sequence ID" value="MCI95747.1"/>
    <property type="molecule type" value="Genomic_DNA"/>
</dbReference>
<dbReference type="Proteomes" id="UP000265520">
    <property type="component" value="Unassembled WGS sequence"/>
</dbReference>
<feature type="non-terminal residue" evidence="2">
    <location>
        <position position="1"/>
    </location>
</feature>
<feature type="region of interest" description="Disordered" evidence="1">
    <location>
        <begin position="1"/>
        <end position="26"/>
    </location>
</feature>
<proteinExistence type="predicted"/>
<organism evidence="2 3">
    <name type="scientific">Trifolium medium</name>
    <dbReference type="NCBI Taxonomy" id="97028"/>
    <lineage>
        <taxon>Eukaryota</taxon>
        <taxon>Viridiplantae</taxon>
        <taxon>Streptophyta</taxon>
        <taxon>Embryophyta</taxon>
        <taxon>Tracheophyta</taxon>
        <taxon>Spermatophyta</taxon>
        <taxon>Magnoliopsida</taxon>
        <taxon>eudicotyledons</taxon>
        <taxon>Gunneridae</taxon>
        <taxon>Pentapetalae</taxon>
        <taxon>rosids</taxon>
        <taxon>fabids</taxon>
        <taxon>Fabales</taxon>
        <taxon>Fabaceae</taxon>
        <taxon>Papilionoideae</taxon>
        <taxon>50 kb inversion clade</taxon>
        <taxon>NPAAA clade</taxon>
        <taxon>Hologalegina</taxon>
        <taxon>IRL clade</taxon>
        <taxon>Trifolieae</taxon>
        <taxon>Trifolium</taxon>
    </lineage>
</organism>
<keyword evidence="3" id="KW-1185">Reference proteome</keyword>
<comment type="caution">
    <text evidence="2">The sequence shown here is derived from an EMBL/GenBank/DDBJ whole genome shotgun (WGS) entry which is preliminary data.</text>
</comment>
<sequence>GQTVLKSDPEWRANLQPDSEGEEWFV</sequence>